<keyword evidence="2" id="KW-1185">Reference proteome</keyword>
<organism evidence="1 2">
    <name type="scientific">Bradyrhizobium quebecense</name>
    <dbReference type="NCBI Taxonomy" id="2748629"/>
    <lineage>
        <taxon>Bacteria</taxon>
        <taxon>Pseudomonadati</taxon>
        <taxon>Pseudomonadota</taxon>
        <taxon>Alphaproteobacteria</taxon>
        <taxon>Hyphomicrobiales</taxon>
        <taxon>Nitrobacteraceae</taxon>
        <taxon>Bradyrhizobium</taxon>
    </lineage>
</organism>
<dbReference type="EMBL" id="CP088282">
    <property type="protein sequence ID" value="UGY02124.1"/>
    <property type="molecule type" value="Genomic_DNA"/>
</dbReference>
<dbReference type="Proteomes" id="UP000692816">
    <property type="component" value="Chromosome"/>
</dbReference>
<proteinExistence type="predicted"/>
<protein>
    <submittedName>
        <fullName evidence="1">DNA polymerase IV</fullName>
        <ecNumber evidence="1">2.7.7.7</ecNumber>
    </submittedName>
</protein>
<keyword evidence="1" id="KW-0808">Transferase</keyword>
<keyword evidence="1" id="KW-0548">Nucleotidyltransferase</keyword>
<gene>
    <name evidence="1" type="primary">dinB</name>
    <name evidence="1" type="ORF">J4P68_0034285</name>
</gene>
<dbReference type="EC" id="2.7.7.7" evidence="1"/>
<name>A0ACD3V6S7_9BRAD</name>
<accession>A0ACD3V6S7</accession>
<evidence type="ECO:0000313" key="2">
    <source>
        <dbReference type="Proteomes" id="UP000692816"/>
    </source>
</evidence>
<sequence>MVERSVDDHIGRAILSPGIAERRPFVKRGRSLEVHLMRVVGHSLISTRKSLFVKQRRLMSELAQRDARAAHNRARPRQRVPADLEQSANRLAVIPSTATGSRARFDAWHDSARPVFAGRPPAPATIPGRPELSLFLFCSLVRCSVQGTSSFGQVRDERVEMATAATILHADLDAFYASVEQLLEPSLRGKPIAVGGGVVLAASYEAKAFGVYGGMSGQEARRLCPQLIFVGGHFSDYQRLGDAAIRVIGDFTPLVERISIDEAFADVAGCTHLFGTPAEIAAAIRGRVRTELGLAISVGVARTKHLAKIASQVAKPDGLVVVDPDAELGFLHELPVELMWGVGPVTRTRLDAIGVSTIGQLARLSERSLTRLLGPAAGEKLAALAWNRDPRQLTPHRRARSAGAQSALGRKPAIEQVIRPTLLHLADRVATRLRAKSRPGRTVTVRVRFADLKSVTRSMTLDAPVCTTVILASLAEKLVRATLADHPSEKTISLLAISVSHLEEHWDLALELPLGLADQALRPGSPIGMARWAADCAIDKVRDRFGWDAIGYGSAALEVVRSVPDDFRKLAEKDL</sequence>
<evidence type="ECO:0000313" key="1">
    <source>
        <dbReference type="EMBL" id="UGY02124.1"/>
    </source>
</evidence>
<reference evidence="1 2" key="1">
    <citation type="journal article" date="2021" name="Int. J. Syst. Evol. Microbiol.">
        <title>Bradyrhizobium septentrionale sp. nov. (sv. septentrionale) and Bradyrhizobium quebecense sp. nov. (sv. septentrionale) associated with legumes native to Canada possess rearranged symbiosis genes and numerous insertion sequences.</title>
        <authorList>
            <person name="Bromfield E.S.P."/>
            <person name="Cloutier S."/>
        </authorList>
    </citation>
    <scope>NUCLEOTIDE SEQUENCE [LARGE SCALE GENOMIC DNA]</scope>
    <source>
        <strain evidence="1 2">12S5</strain>
    </source>
</reference>